<evidence type="ECO:0000256" key="7">
    <source>
        <dbReference type="SAM" id="MobiDB-lite"/>
    </source>
</evidence>
<protein>
    <submittedName>
        <fullName evidence="11">Methyl-accepting chemotaxis protein</fullName>
    </submittedName>
</protein>
<dbReference type="HOGENOM" id="CLU_000445_107_27_9"/>
<sequence length="564" mass="61780">MRKFSNFKRIGTRLVLGFGVIIFLVVALTVVNIMSVNHINNNTDELTEQEMKLLMLNEKLSTNMLERTNLLQAYALTGNESYYASFVDGTPESIALEEEALANSSSDLLMTAIEQKTRWGLLTDQFFRLYNEGKETEALRILEEQILPLSIGLIDEFEELVRYREEQILMLSNQISRAGALTLSASSIVSVMIIIIGIVTAIITTRVISGPIRHITERMLKFAKGDLSFEVDTITRRDEIGQLNQAVQQAASNMRELVKQIHEVATTVNNHSVALNQTTTEVSEGVEQISYTMQELASGSETQASHASDLSSGMNTFVLAVSNAQQLGETVTSESQAARDLSVNGVDLMEESVGKMRTIDSIVKDSVGKVVHLNNQSREISNIVSVIQDIAEQTNLLALNASIEAARAGEHGQGFAVVADEVRKLAEQVRSSIQEITEITTMIQVESESVKSSLENSYQEVQQGTEMIEETGKTFNSIGRAVINTTNNIQQINEQLTNILMTSQTLSGSVEEVASISEQSAAGIEETSASAEEMTSSMEEISTSSSDLAGLVKQLNQLIGEFTV</sequence>
<keyword evidence="3 8" id="KW-0472">Membrane</keyword>
<organism evidence="11 12">
    <name type="scientific">Amphibacillus xylanus (strain ATCC 51415 / DSM 6626 / JCM 7361 / LMG 17667 / NBRC 15112 / Ep01)</name>
    <dbReference type="NCBI Taxonomy" id="698758"/>
    <lineage>
        <taxon>Bacteria</taxon>
        <taxon>Bacillati</taxon>
        <taxon>Bacillota</taxon>
        <taxon>Bacilli</taxon>
        <taxon>Bacillales</taxon>
        <taxon>Bacillaceae</taxon>
        <taxon>Amphibacillus</taxon>
    </lineage>
</organism>
<evidence type="ECO:0000259" key="10">
    <source>
        <dbReference type="PROSITE" id="PS50885"/>
    </source>
</evidence>
<dbReference type="CDD" id="cd06225">
    <property type="entry name" value="HAMP"/>
    <property type="match status" value="1"/>
</dbReference>
<dbReference type="EMBL" id="AP012050">
    <property type="protein sequence ID" value="BAM46546.1"/>
    <property type="molecule type" value="Genomic_DNA"/>
</dbReference>
<dbReference type="KEGG" id="axl:AXY_04140"/>
<dbReference type="STRING" id="698758.AXY_04140"/>
<evidence type="ECO:0000256" key="5">
    <source>
        <dbReference type="ARBA" id="ARBA00029447"/>
    </source>
</evidence>
<dbReference type="PANTHER" id="PTHR32089">
    <property type="entry name" value="METHYL-ACCEPTING CHEMOTAXIS PROTEIN MCPB"/>
    <property type="match status" value="1"/>
</dbReference>
<dbReference type="Pfam" id="PF00672">
    <property type="entry name" value="HAMP"/>
    <property type="match status" value="1"/>
</dbReference>
<evidence type="ECO:0000256" key="8">
    <source>
        <dbReference type="SAM" id="Phobius"/>
    </source>
</evidence>
<feature type="domain" description="HAMP" evidence="10">
    <location>
        <begin position="206"/>
        <end position="259"/>
    </location>
</feature>
<evidence type="ECO:0000256" key="2">
    <source>
        <dbReference type="ARBA" id="ARBA00022475"/>
    </source>
</evidence>
<feature type="transmembrane region" description="Helical" evidence="8">
    <location>
        <begin position="12"/>
        <end position="34"/>
    </location>
</feature>
<dbReference type="Gene3D" id="1.10.287.950">
    <property type="entry name" value="Methyl-accepting chemotaxis protein"/>
    <property type="match status" value="1"/>
</dbReference>
<dbReference type="Pfam" id="PF12729">
    <property type="entry name" value="4HB_MCP_1"/>
    <property type="match status" value="1"/>
</dbReference>
<evidence type="ECO:0000256" key="6">
    <source>
        <dbReference type="PROSITE-ProRule" id="PRU00284"/>
    </source>
</evidence>
<dbReference type="InterPro" id="IPR004089">
    <property type="entry name" value="MCPsignal_dom"/>
</dbReference>
<keyword evidence="8" id="KW-1133">Transmembrane helix</keyword>
<dbReference type="CDD" id="cd11386">
    <property type="entry name" value="MCP_signal"/>
    <property type="match status" value="1"/>
</dbReference>
<gene>
    <name evidence="11" type="ordered locus">AXY_04140</name>
</gene>
<reference evidence="11 12" key="1">
    <citation type="submission" date="2011-01" db="EMBL/GenBank/DDBJ databases">
        <title>Whole genome sequence of Amphibacillus xylinus NBRC 15112.</title>
        <authorList>
            <person name="Nakazawa H."/>
            <person name="Katano Y."/>
            <person name="Nakamura S."/>
            <person name="Sasagawa M."/>
            <person name="Fukada J."/>
            <person name="Arai T."/>
            <person name="Sasakura N."/>
            <person name="Mochizuki D."/>
            <person name="Hosoyama A."/>
            <person name="Harada K."/>
            <person name="Horikawa H."/>
            <person name="Kato Y."/>
            <person name="Harada T."/>
            <person name="Sasaki K."/>
            <person name="Sekiguchi M."/>
            <person name="Hodoyama M."/>
            <person name="Nishiko R."/>
            <person name="Narita H."/>
            <person name="Hanamaki A."/>
            <person name="Hata C."/>
            <person name="Konno Y."/>
            <person name="Niimura Y."/>
            <person name="Yamazaki S."/>
            <person name="Fujita N."/>
        </authorList>
    </citation>
    <scope>NUCLEOTIDE SEQUENCE [LARGE SCALE GENOMIC DNA]</scope>
    <source>
        <strain evidence="12">ATCC 51415 / DSM 6626 / JCM 7361 / LMG 17667 / NBRC 15112 / Ep01</strain>
    </source>
</reference>
<dbReference type="SMART" id="SM00304">
    <property type="entry name" value="HAMP"/>
    <property type="match status" value="2"/>
</dbReference>
<dbReference type="Pfam" id="PF00015">
    <property type="entry name" value="MCPsignal"/>
    <property type="match status" value="1"/>
</dbReference>
<proteinExistence type="inferred from homology"/>
<feature type="region of interest" description="Disordered" evidence="7">
    <location>
        <begin position="520"/>
        <end position="542"/>
    </location>
</feature>
<feature type="compositionally biased region" description="Low complexity" evidence="7">
    <location>
        <begin position="524"/>
        <end position="542"/>
    </location>
</feature>
<comment type="subcellular location">
    <subcellularLocation>
        <location evidence="1">Cell membrane</location>
    </subcellularLocation>
</comment>
<dbReference type="PATRIC" id="fig|698758.3.peg.416"/>
<evidence type="ECO:0000313" key="11">
    <source>
        <dbReference type="EMBL" id="BAM46546.1"/>
    </source>
</evidence>
<dbReference type="RefSeq" id="WP_015009152.1">
    <property type="nucleotide sequence ID" value="NC_018704.1"/>
</dbReference>
<comment type="similarity">
    <text evidence="5">Belongs to the methyl-accepting chemotaxis (MCP) protein family.</text>
</comment>
<dbReference type="InterPro" id="IPR024478">
    <property type="entry name" value="HlyB_4HB_MCP"/>
</dbReference>
<keyword evidence="2" id="KW-1003">Cell membrane</keyword>
<name>K0J244_AMPXN</name>
<dbReference type="SUPFAM" id="SSF58104">
    <property type="entry name" value="Methyl-accepting chemotaxis protein (MCP) signaling domain"/>
    <property type="match status" value="1"/>
</dbReference>
<keyword evidence="4 6" id="KW-0807">Transducer</keyword>
<dbReference type="PROSITE" id="PS50885">
    <property type="entry name" value="HAMP"/>
    <property type="match status" value="1"/>
</dbReference>
<dbReference type="PROSITE" id="PS50111">
    <property type="entry name" value="CHEMOTAXIS_TRANSDUC_2"/>
    <property type="match status" value="1"/>
</dbReference>
<dbReference type="InterPro" id="IPR003660">
    <property type="entry name" value="HAMP_dom"/>
</dbReference>
<dbReference type="OrthoDB" id="2168386at2"/>
<evidence type="ECO:0000256" key="3">
    <source>
        <dbReference type="ARBA" id="ARBA00023136"/>
    </source>
</evidence>
<dbReference type="Proteomes" id="UP000006294">
    <property type="component" value="Chromosome"/>
</dbReference>
<evidence type="ECO:0000256" key="4">
    <source>
        <dbReference type="ARBA" id="ARBA00023224"/>
    </source>
</evidence>
<accession>K0J244</accession>
<dbReference type="AlphaFoldDB" id="K0J244"/>
<dbReference type="GO" id="GO:0007165">
    <property type="term" value="P:signal transduction"/>
    <property type="evidence" value="ECO:0007669"/>
    <property type="project" value="UniProtKB-KW"/>
</dbReference>
<evidence type="ECO:0000256" key="1">
    <source>
        <dbReference type="ARBA" id="ARBA00004236"/>
    </source>
</evidence>
<keyword evidence="8" id="KW-0812">Transmembrane</keyword>
<dbReference type="PANTHER" id="PTHR32089:SF112">
    <property type="entry name" value="LYSOZYME-LIKE PROTEIN-RELATED"/>
    <property type="match status" value="1"/>
</dbReference>
<evidence type="ECO:0000313" key="12">
    <source>
        <dbReference type="Proteomes" id="UP000006294"/>
    </source>
</evidence>
<feature type="transmembrane region" description="Helical" evidence="8">
    <location>
        <begin position="180"/>
        <end position="203"/>
    </location>
</feature>
<dbReference type="GO" id="GO:0005886">
    <property type="term" value="C:plasma membrane"/>
    <property type="evidence" value="ECO:0007669"/>
    <property type="project" value="UniProtKB-SubCell"/>
</dbReference>
<keyword evidence="12" id="KW-1185">Reference proteome</keyword>
<evidence type="ECO:0000259" key="9">
    <source>
        <dbReference type="PROSITE" id="PS50111"/>
    </source>
</evidence>
<feature type="domain" description="Methyl-accepting transducer" evidence="9">
    <location>
        <begin position="278"/>
        <end position="535"/>
    </location>
</feature>
<dbReference type="eggNOG" id="COG0840">
    <property type="taxonomic scope" value="Bacteria"/>
</dbReference>
<dbReference type="SMART" id="SM00283">
    <property type="entry name" value="MA"/>
    <property type="match status" value="1"/>
</dbReference>